<name>A0A345Z2Z9_9MOLU</name>
<protein>
    <recommendedName>
        <fullName evidence="4">Transmembrane protein</fullName>
    </recommendedName>
</protein>
<organism evidence="2 3">
    <name type="scientific">Spiroplasma alleghenense</name>
    <dbReference type="NCBI Taxonomy" id="216931"/>
    <lineage>
        <taxon>Bacteria</taxon>
        <taxon>Bacillati</taxon>
        <taxon>Mycoplasmatota</taxon>
        <taxon>Mollicutes</taxon>
        <taxon>Entomoplasmatales</taxon>
        <taxon>Spiroplasmataceae</taxon>
        <taxon>Spiroplasma</taxon>
    </lineage>
</organism>
<gene>
    <name evidence="2" type="ORF">SALLE_v1c03040</name>
</gene>
<dbReference type="OrthoDB" id="9841036at2"/>
<dbReference type="AlphaFoldDB" id="A0A345Z2Z9"/>
<feature type="transmembrane region" description="Helical" evidence="1">
    <location>
        <begin position="81"/>
        <end position="103"/>
    </location>
</feature>
<keyword evidence="1" id="KW-1133">Transmembrane helix</keyword>
<dbReference type="RefSeq" id="WP_115557895.1">
    <property type="nucleotide sequence ID" value="NZ_CP031376.1"/>
</dbReference>
<keyword evidence="1" id="KW-0472">Membrane</keyword>
<evidence type="ECO:0008006" key="4">
    <source>
        <dbReference type="Google" id="ProtNLM"/>
    </source>
</evidence>
<evidence type="ECO:0000313" key="2">
    <source>
        <dbReference type="EMBL" id="AXK50978.1"/>
    </source>
</evidence>
<feature type="transmembrane region" description="Helical" evidence="1">
    <location>
        <begin position="115"/>
        <end position="137"/>
    </location>
</feature>
<keyword evidence="3" id="KW-1185">Reference proteome</keyword>
<dbReference type="Proteomes" id="UP000254792">
    <property type="component" value="Chromosome"/>
</dbReference>
<feature type="transmembrane region" description="Helical" evidence="1">
    <location>
        <begin position="34"/>
        <end position="59"/>
    </location>
</feature>
<accession>A0A345Z2Z9</accession>
<evidence type="ECO:0000313" key="3">
    <source>
        <dbReference type="Proteomes" id="UP000254792"/>
    </source>
</evidence>
<reference evidence="2 3" key="1">
    <citation type="submission" date="2018-07" db="EMBL/GenBank/DDBJ databases">
        <title>Complete genome sequence of Spiroplasma alleghenense PLHS-1 (ATCC 51752).</title>
        <authorList>
            <person name="Chou L."/>
            <person name="Lee T.-Y."/>
            <person name="Tsai Y.-M."/>
            <person name="Kuo C.-H."/>
        </authorList>
    </citation>
    <scope>NUCLEOTIDE SEQUENCE [LARGE SCALE GENOMIC DNA]</scope>
    <source>
        <strain evidence="2 3">PLHS-1</strain>
    </source>
</reference>
<evidence type="ECO:0000256" key="1">
    <source>
        <dbReference type="SAM" id="Phobius"/>
    </source>
</evidence>
<feature type="transmembrane region" description="Helical" evidence="1">
    <location>
        <begin position="143"/>
        <end position="164"/>
    </location>
</feature>
<proteinExistence type="predicted"/>
<dbReference type="EMBL" id="CP031376">
    <property type="protein sequence ID" value="AXK50978.1"/>
    <property type="molecule type" value="Genomic_DNA"/>
</dbReference>
<keyword evidence="1" id="KW-0812">Transmembrane</keyword>
<dbReference type="KEGG" id="salx:SALLE_v1c03040"/>
<sequence length="181" mass="20922">MELASKKQLVEIKKRSISNFESFKKNSKILIPKWVLIVVLCAVFVNIVLLSVILFANIFDLDAIINGANSTKEEIAKAREVFTFSIISYLLNCFIDVVFIFYIYRATKKNPIGSIFCFTWMAVWMVFTIGVLFVFQGFLVVRILNLLVGISVVGIIIYLFYLLSQNKRILMYQREKEKHSL</sequence>